<reference evidence="5" key="4">
    <citation type="journal article" date="2015" name="G3 (Bethesda)">
        <title>Genome sequences of three phytopathogenic species of the Magnaporthaceae family of fungi.</title>
        <authorList>
            <person name="Okagaki L.H."/>
            <person name="Nunes C.C."/>
            <person name="Sailsbery J."/>
            <person name="Clay B."/>
            <person name="Brown D."/>
            <person name="John T."/>
            <person name="Oh Y."/>
            <person name="Young N."/>
            <person name="Fitzgerald M."/>
            <person name="Haas B.J."/>
            <person name="Zeng Q."/>
            <person name="Young S."/>
            <person name="Adiconis X."/>
            <person name="Fan L."/>
            <person name="Levin J.Z."/>
            <person name="Mitchell T.K."/>
            <person name="Okubara P.A."/>
            <person name="Farman M.L."/>
            <person name="Kohn L.M."/>
            <person name="Birren B."/>
            <person name="Ma L.-J."/>
            <person name="Dean R.A."/>
        </authorList>
    </citation>
    <scope>NUCLEOTIDE SEQUENCE</scope>
    <source>
        <strain evidence="5">R3-111a-1</strain>
    </source>
</reference>
<gene>
    <name evidence="5" type="primary">20340712</name>
    <name evidence="4" type="ORF">GGTG_00254</name>
</gene>
<dbReference type="STRING" id="644352.J3NG61"/>
<dbReference type="GeneID" id="20340712"/>
<dbReference type="Pfam" id="PF24883">
    <property type="entry name" value="NPHP3_N"/>
    <property type="match status" value="1"/>
</dbReference>
<dbReference type="EnsemblFungi" id="EJT80251">
    <property type="protein sequence ID" value="EJT80251"/>
    <property type="gene ID" value="GGTG_00254"/>
</dbReference>
<evidence type="ECO:0000313" key="4">
    <source>
        <dbReference type="EMBL" id="EJT80251.1"/>
    </source>
</evidence>
<evidence type="ECO:0000313" key="5">
    <source>
        <dbReference type="EnsemblFungi" id="EJT80251"/>
    </source>
</evidence>
<evidence type="ECO:0000313" key="6">
    <source>
        <dbReference type="Proteomes" id="UP000006039"/>
    </source>
</evidence>
<dbReference type="Proteomes" id="UP000006039">
    <property type="component" value="Unassembled WGS sequence"/>
</dbReference>
<reference evidence="5" key="5">
    <citation type="submission" date="2018-04" db="UniProtKB">
        <authorList>
            <consortium name="EnsemblFungi"/>
        </authorList>
    </citation>
    <scope>IDENTIFICATION</scope>
    <source>
        <strain evidence="5">R3-111a-1</strain>
    </source>
</reference>
<accession>J3NG61</accession>
<dbReference type="OrthoDB" id="7464126at2759"/>
<feature type="domain" description="C2H2-type" evidence="3">
    <location>
        <begin position="1305"/>
        <end position="1328"/>
    </location>
</feature>
<keyword evidence="6" id="KW-1185">Reference proteome</keyword>
<sequence length="1341" mass="150989">MPPFTLRAREPGQLQARLDIQGAFEDLRALVSPAHTSEFTSTAPEDVRRTAIEVERELAGRQLLRNTRRLDALLRGLDHYSSVVGTLCTGTDHLPWLWAPVKLVLKTSSSCIVAFESLIKVYAQIAEHLGRFEKLHRCFKDNPEFHPTFAAFYVGILAFHQLAYKFVTRRCWKERFATSWGRSQHRLSNILGILKRHGDIIDEVADTRITEARDLRQQLQSWKEAALHKLTQSEQERSECHLESITSWLGIDDMDQVSLQDSLAEVGSQHPGTVDWILRHQDVISWIQPNAKNPFLLLQGGPGTGKSVLSARVLRSLQDSGRSIVLSHFCSYSPSATTRYDVMVKSLLLGCVKTDHDLATHIYDEHVTAKQASIKLLENLLENAVEIVGDNNVVHIILDGMDECPVETQRKIFRLIDRLATNGAACKVLASGRSSMVTLHAKLRKVASTLSLSEEKDCVGEAIRYFVTTALRNMHRRLSEMGLPDQSVPELASRIVAKADGMFLWARLILNYLDANLFYNKAEFTQAIEAIPQELSLLRVKLCRSNPDKSIATDISLYSYAKILSDVLSRCDPRSARRLKGIFGWIAFARRPLQISELQSALLFDTANEVADRPVPNYVLEACGPLVERRKDSTIRFIHISVKEYLQRTDCAEAVRLSHQTSLWDNGLSSLRCLRRAFEVFGPSTSELTRNIQVLRGVWAFLPYTRETWFSELREMATLPKEEWDPSFWGIAQQLSQVLVAPRPCHATGHAAASIPGLEAIRPLEGLWSEAAASLIAESKGKILAVEANDSNCFRRPQSIHDIHANYEWVIQQLISISHHPDINASELEHFREYLTRGAYACRFPLCDASTNKFGSINERAVHEATHAPTFPCLEPGCQYPPFTSGKSLRRHQSEAHESGRPRTVNRGLLMKQVRSIPGRDQAKVKSVPRSLGDANQLPFQDLEVDGPARKYSSLQPQLNHQMMANLGGGGVIARQQPLVQQQQHQKPQLPPGQTKSTQQAFMDNMDIPRTSVAQLLGSPLGVNTWISQHGVPKEIEANLDTSERLNLGGSSILNSPSETAPPPFEKALATSPRLSNLVENFYVNPKMLAAQENQQRPQEQEQLSLQNQEQQAVPTSAKRQEELPQPLLKQEHHQREQPPSQVMACQTQDKRPMYRPEQIYITKATSQEAQRGWEGFISALRCDWGIFDVAPEGSDQKRSAQERILNSSSMLHARMNYRFPNHQLTQVEVAQARAQTLEVRTLEVRTRDAQAIHAYQQPLQTAKEIPGVDTRLDRKDPAIQSQQQAQDQPRSMYILPPPIKNVPCPNPGCPQKFHGGNDLIQHMQTIHDSRDQVYMGVPFC</sequence>
<dbReference type="InterPro" id="IPR056884">
    <property type="entry name" value="NPHP3-like_N"/>
</dbReference>
<dbReference type="InterPro" id="IPR013087">
    <property type="entry name" value="Znf_C2H2_type"/>
</dbReference>
<dbReference type="PROSITE" id="PS00028">
    <property type="entry name" value="ZINC_FINGER_C2H2_1"/>
    <property type="match status" value="1"/>
</dbReference>
<reference evidence="4" key="2">
    <citation type="submission" date="2010-07" db="EMBL/GenBank/DDBJ databases">
        <authorList>
            <consortium name="The Broad Institute Genome Sequencing Platform"/>
            <consortium name="Broad Institute Genome Sequencing Center for Infectious Disease"/>
            <person name="Ma L.-J."/>
            <person name="Dead R."/>
            <person name="Young S."/>
            <person name="Zeng Q."/>
            <person name="Koehrsen M."/>
            <person name="Alvarado L."/>
            <person name="Berlin A."/>
            <person name="Chapman S.B."/>
            <person name="Chen Z."/>
            <person name="Freedman E."/>
            <person name="Gellesch M."/>
            <person name="Goldberg J."/>
            <person name="Griggs A."/>
            <person name="Gujja S."/>
            <person name="Heilman E.R."/>
            <person name="Heiman D."/>
            <person name="Hepburn T."/>
            <person name="Howarth C."/>
            <person name="Jen D."/>
            <person name="Larson L."/>
            <person name="Mehta T."/>
            <person name="Neiman D."/>
            <person name="Pearson M."/>
            <person name="Roberts A."/>
            <person name="Saif S."/>
            <person name="Shea T."/>
            <person name="Shenoy N."/>
            <person name="Sisk P."/>
            <person name="Stolte C."/>
            <person name="Sykes S."/>
            <person name="Walk T."/>
            <person name="White J."/>
            <person name="Yandava C."/>
            <person name="Haas B."/>
            <person name="Nusbaum C."/>
            <person name="Birren B."/>
        </authorList>
    </citation>
    <scope>NUCLEOTIDE SEQUENCE</scope>
    <source>
        <strain evidence="4">R3-111a-1</strain>
    </source>
</reference>
<feature type="compositionally biased region" description="Low complexity" evidence="2">
    <location>
        <begin position="1092"/>
        <end position="1112"/>
    </location>
</feature>
<proteinExistence type="predicted"/>
<evidence type="ECO:0000256" key="1">
    <source>
        <dbReference type="ARBA" id="ARBA00022737"/>
    </source>
</evidence>
<dbReference type="RefSeq" id="XP_009216260.1">
    <property type="nucleotide sequence ID" value="XM_009217996.1"/>
</dbReference>
<reference evidence="6" key="1">
    <citation type="submission" date="2010-07" db="EMBL/GenBank/DDBJ databases">
        <title>The genome sequence of Gaeumannomyces graminis var. tritici strain R3-111a-1.</title>
        <authorList>
            <consortium name="The Broad Institute Genome Sequencing Platform"/>
            <person name="Ma L.-J."/>
            <person name="Dead R."/>
            <person name="Young S."/>
            <person name="Zeng Q."/>
            <person name="Koehrsen M."/>
            <person name="Alvarado L."/>
            <person name="Berlin A."/>
            <person name="Chapman S.B."/>
            <person name="Chen Z."/>
            <person name="Freedman E."/>
            <person name="Gellesch M."/>
            <person name="Goldberg J."/>
            <person name="Griggs A."/>
            <person name="Gujja S."/>
            <person name="Heilman E.R."/>
            <person name="Heiman D."/>
            <person name="Hepburn T."/>
            <person name="Howarth C."/>
            <person name="Jen D."/>
            <person name="Larson L."/>
            <person name="Mehta T."/>
            <person name="Neiman D."/>
            <person name="Pearson M."/>
            <person name="Roberts A."/>
            <person name="Saif S."/>
            <person name="Shea T."/>
            <person name="Shenoy N."/>
            <person name="Sisk P."/>
            <person name="Stolte C."/>
            <person name="Sykes S."/>
            <person name="Walk T."/>
            <person name="White J."/>
            <person name="Yandava C."/>
            <person name="Haas B."/>
            <person name="Nusbaum C."/>
            <person name="Birren B."/>
        </authorList>
    </citation>
    <scope>NUCLEOTIDE SEQUENCE [LARGE SCALE GENOMIC DNA]</scope>
    <source>
        <strain evidence="6">R3-111a-1</strain>
    </source>
</reference>
<dbReference type="InterPro" id="IPR054471">
    <property type="entry name" value="GPIID_WHD"/>
</dbReference>
<protein>
    <recommendedName>
        <fullName evidence="3">C2H2-type domain-containing protein</fullName>
    </recommendedName>
</protein>
<dbReference type="EMBL" id="GL385395">
    <property type="protein sequence ID" value="EJT80251.1"/>
    <property type="molecule type" value="Genomic_DNA"/>
</dbReference>
<dbReference type="Pfam" id="PF22939">
    <property type="entry name" value="WHD_GPIID"/>
    <property type="match status" value="1"/>
</dbReference>
<dbReference type="PANTHER" id="PTHR10039:SF14">
    <property type="entry name" value="NACHT DOMAIN-CONTAINING PROTEIN"/>
    <property type="match status" value="1"/>
</dbReference>
<evidence type="ECO:0000256" key="2">
    <source>
        <dbReference type="SAM" id="MobiDB-lite"/>
    </source>
</evidence>
<feature type="compositionally biased region" description="Polar residues" evidence="2">
    <location>
        <begin position="1138"/>
        <end position="1148"/>
    </location>
</feature>
<dbReference type="InterPro" id="IPR027417">
    <property type="entry name" value="P-loop_NTPase"/>
</dbReference>
<feature type="compositionally biased region" description="Polar residues" evidence="2">
    <location>
        <begin position="1049"/>
        <end position="1059"/>
    </location>
</feature>
<dbReference type="SUPFAM" id="SSF52540">
    <property type="entry name" value="P-loop containing nucleoside triphosphate hydrolases"/>
    <property type="match status" value="1"/>
</dbReference>
<organism evidence="4">
    <name type="scientific">Gaeumannomyces tritici (strain R3-111a-1)</name>
    <name type="common">Wheat and barley take-all root rot fungus</name>
    <name type="synonym">Gaeumannomyces graminis var. tritici</name>
    <dbReference type="NCBI Taxonomy" id="644352"/>
    <lineage>
        <taxon>Eukaryota</taxon>
        <taxon>Fungi</taxon>
        <taxon>Dikarya</taxon>
        <taxon>Ascomycota</taxon>
        <taxon>Pezizomycotina</taxon>
        <taxon>Sordariomycetes</taxon>
        <taxon>Sordariomycetidae</taxon>
        <taxon>Magnaporthales</taxon>
        <taxon>Magnaporthaceae</taxon>
        <taxon>Gaeumannomyces</taxon>
    </lineage>
</organism>
<dbReference type="PANTHER" id="PTHR10039">
    <property type="entry name" value="AMELOGENIN"/>
    <property type="match status" value="1"/>
</dbReference>
<dbReference type="HOGENOM" id="CLU_002406_0_0_1"/>
<feature type="region of interest" description="Disordered" evidence="2">
    <location>
        <begin position="1092"/>
        <end position="1150"/>
    </location>
</feature>
<name>J3NG61_GAET3</name>
<dbReference type="VEuPathDB" id="FungiDB:GGTG_00254"/>
<dbReference type="eggNOG" id="ENOG502RX1E">
    <property type="taxonomic scope" value="Eukaryota"/>
</dbReference>
<reference evidence="4" key="3">
    <citation type="submission" date="2010-09" db="EMBL/GenBank/DDBJ databases">
        <title>Annotation of Gaeumannomyces graminis var. tritici R3-111a-1.</title>
        <authorList>
            <consortium name="The Broad Institute Genome Sequencing Platform"/>
            <person name="Ma L.-J."/>
            <person name="Dead R."/>
            <person name="Young S.K."/>
            <person name="Zeng Q."/>
            <person name="Gargeya S."/>
            <person name="Fitzgerald M."/>
            <person name="Haas B."/>
            <person name="Abouelleil A."/>
            <person name="Alvarado L."/>
            <person name="Arachchi H.M."/>
            <person name="Berlin A."/>
            <person name="Brown A."/>
            <person name="Chapman S.B."/>
            <person name="Chen Z."/>
            <person name="Dunbar C."/>
            <person name="Freedman E."/>
            <person name="Gearin G."/>
            <person name="Gellesch M."/>
            <person name="Goldberg J."/>
            <person name="Griggs A."/>
            <person name="Gujja S."/>
            <person name="Heiman D."/>
            <person name="Howarth C."/>
            <person name="Larson L."/>
            <person name="Lui A."/>
            <person name="MacDonald P.J.P."/>
            <person name="Mehta T."/>
            <person name="Montmayeur A."/>
            <person name="Murphy C."/>
            <person name="Neiman D."/>
            <person name="Pearson M."/>
            <person name="Priest M."/>
            <person name="Roberts A."/>
            <person name="Saif S."/>
            <person name="Shea T."/>
            <person name="Shenoy N."/>
            <person name="Sisk P."/>
            <person name="Stolte C."/>
            <person name="Sykes S."/>
            <person name="Yandava C."/>
            <person name="Wortman J."/>
            <person name="Nusbaum C."/>
            <person name="Birren B."/>
        </authorList>
    </citation>
    <scope>NUCLEOTIDE SEQUENCE</scope>
    <source>
        <strain evidence="4">R3-111a-1</strain>
    </source>
</reference>
<feature type="region of interest" description="Disordered" evidence="2">
    <location>
        <begin position="1049"/>
        <end position="1068"/>
    </location>
</feature>
<evidence type="ECO:0000259" key="3">
    <source>
        <dbReference type="PROSITE" id="PS00028"/>
    </source>
</evidence>
<keyword evidence="1" id="KW-0677">Repeat</keyword>
<dbReference type="Gene3D" id="3.40.50.300">
    <property type="entry name" value="P-loop containing nucleotide triphosphate hydrolases"/>
    <property type="match status" value="1"/>
</dbReference>
<dbReference type="SMART" id="SM00355">
    <property type="entry name" value="ZnF_C2H2"/>
    <property type="match status" value="3"/>
</dbReference>